<proteinExistence type="inferred from homology"/>
<dbReference type="GO" id="GO:0009277">
    <property type="term" value="C:fungal-type cell wall"/>
    <property type="evidence" value="ECO:0007669"/>
    <property type="project" value="InterPro"/>
</dbReference>
<keyword evidence="2" id="KW-0134">Cell wall</keyword>
<dbReference type="GO" id="GO:0005199">
    <property type="term" value="F:structural constituent of cell wall"/>
    <property type="evidence" value="ECO:0007669"/>
    <property type="project" value="InterPro"/>
</dbReference>
<dbReference type="EMBL" id="MDYL01000024">
    <property type="protein sequence ID" value="OQD70378.1"/>
    <property type="molecule type" value="Genomic_DNA"/>
</dbReference>
<comment type="subcellular location">
    <subcellularLocation>
        <location evidence="2">Secreted</location>
        <location evidence="2">Cell wall</location>
    </subcellularLocation>
</comment>
<keyword evidence="2" id="KW-0732">Signal</keyword>
<evidence type="ECO:0000256" key="1">
    <source>
        <dbReference type="ARBA" id="ARBA00023157"/>
    </source>
</evidence>
<dbReference type="Proteomes" id="UP000191522">
    <property type="component" value="Unassembled WGS sequence"/>
</dbReference>
<organism evidence="3 4">
    <name type="scientific">Penicillium decumbens</name>
    <dbReference type="NCBI Taxonomy" id="69771"/>
    <lineage>
        <taxon>Eukaryota</taxon>
        <taxon>Fungi</taxon>
        <taxon>Dikarya</taxon>
        <taxon>Ascomycota</taxon>
        <taxon>Pezizomycotina</taxon>
        <taxon>Eurotiomycetes</taxon>
        <taxon>Eurotiomycetidae</taxon>
        <taxon>Eurotiales</taxon>
        <taxon>Aspergillaceae</taxon>
        <taxon>Penicillium</taxon>
    </lineage>
</organism>
<protein>
    <recommendedName>
        <fullName evidence="2">Hydrophobin</fullName>
    </recommendedName>
</protein>
<dbReference type="Pfam" id="PF01185">
    <property type="entry name" value="Hydrophobin"/>
    <property type="match status" value="1"/>
</dbReference>
<name>A0A1V6P076_PENDC</name>
<gene>
    <name evidence="3" type="ORF">PENDEC_c024G07095</name>
</gene>
<keyword evidence="2" id="KW-0964">Secreted</keyword>
<keyword evidence="1 2" id="KW-1015">Disulfide bond</keyword>
<comment type="caution">
    <text evidence="3">The sequence shown here is derived from an EMBL/GenBank/DDBJ whole genome shotgun (WGS) entry which is preliminary data.</text>
</comment>
<dbReference type="OMA" id="LCHPWTE"/>
<reference evidence="4" key="1">
    <citation type="journal article" date="2017" name="Nat. Microbiol.">
        <title>Global analysis of biosynthetic gene clusters reveals vast potential of secondary metabolite production in Penicillium species.</title>
        <authorList>
            <person name="Nielsen J.C."/>
            <person name="Grijseels S."/>
            <person name="Prigent S."/>
            <person name="Ji B."/>
            <person name="Dainat J."/>
            <person name="Nielsen K.F."/>
            <person name="Frisvad J.C."/>
            <person name="Workman M."/>
            <person name="Nielsen J."/>
        </authorList>
    </citation>
    <scope>NUCLEOTIDE SEQUENCE [LARGE SCALE GENOMIC DNA]</scope>
    <source>
        <strain evidence="4">IBT 11843</strain>
    </source>
</reference>
<feature type="chain" id="PRO_5013987893" description="Hydrophobin" evidence="2">
    <location>
        <begin position="20"/>
        <end position="132"/>
    </location>
</feature>
<feature type="signal peptide" evidence="2">
    <location>
        <begin position="1"/>
        <end position="19"/>
    </location>
</feature>
<dbReference type="AlphaFoldDB" id="A0A1V6P076"/>
<evidence type="ECO:0000313" key="4">
    <source>
        <dbReference type="Proteomes" id="UP000191522"/>
    </source>
</evidence>
<evidence type="ECO:0000256" key="2">
    <source>
        <dbReference type="RuleBase" id="RU365009"/>
    </source>
</evidence>
<dbReference type="InterPro" id="IPR001338">
    <property type="entry name" value="Class_I_Hydrophobin"/>
</dbReference>
<sequence>MRLTLISVFSLASAGLVAALPDRASLVARSNSTESNVSSAAAALKGNKVENESETSDCVGSLLCCGSLTTPLDHIVDPILADLGIDAANLVGSIGLLCDPYEASSCSSAPQCCTEANLLGGTLALGCSALKQ</sequence>
<dbReference type="OrthoDB" id="4225815at2759"/>
<accession>A0A1V6P076</accession>
<keyword evidence="4" id="KW-1185">Reference proteome</keyword>
<dbReference type="CDD" id="cd23507">
    <property type="entry name" value="hydrophobin_I"/>
    <property type="match status" value="1"/>
</dbReference>
<comment type="similarity">
    <text evidence="2">Belongs to the fungal hydrophobin family.</text>
</comment>
<evidence type="ECO:0000313" key="3">
    <source>
        <dbReference type="EMBL" id="OQD70378.1"/>
    </source>
</evidence>